<protein>
    <recommendedName>
        <fullName evidence="1">DUF2779 domain-containing protein</fullName>
    </recommendedName>
</protein>
<dbReference type="InterPro" id="IPR021301">
    <property type="entry name" value="DUF2779"/>
</dbReference>
<evidence type="ECO:0000313" key="2">
    <source>
        <dbReference type="EMBL" id="BDB55089.1"/>
    </source>
</evidence>
<sequence length="652" mass="75173">MRVLSKSRFKLGLECPNKLYFTNDKTFANKKSDDTFLQSLAEGGFQVEELARIHYENGFFIDAESLEYEMAVQLTSDALLRENVILYEGAFLVDGYYVRCDIIEKTGNKIRLIEVKAKSFNPNDKYLFIGKNGKLVSGWKPYLFDLAFQKKVVQMAFPNLEVEAFLMMADKTKMATINGLNQLFRVPKNGNPRTDIIKKVTKIEEIGQSVLSEINVDSVINSIIDGTFLYYDNLNFSEAMHLFRDAYQEKKYLNWPLKFSNCKGCEFKASEEEIQQGLKSGFEHCFKKQLNWSDSDFNRPNSMEIWNYRGGYLLEENRLFLDDLTEDDLKVIPIATKISPSERQWIQVEKARTADTSVYVEKEGLKAEMAQWNFPMHFIDFETSTVALPFTAGRSPYEQVAFQFSHHVYNEDGSIEHRTEFISNTPGQFPNFIFARALREALRYDNGSVFRFATHENSILNAIIEQLKNSSETDKEELISFLKTITVSKKDSAETWAGERKMIDLNKIIKDYYYNPYTKGSNSIKAVLPASLISSEFLKNKYANCLDQINVSSKNFNGNHIWLSMKNDELINPYKMLPPLYEGWENDEINETISEIENIADGGAALTAYAKLQYEDMTEKERGEITNGLLKYCELDTLAMVMIYEHLKEIIQ</sequence>
<evidence type="ECO:0000259" key="1">
    <source>
        <dbReference type="Pfam" id="PF11074"/>
    </source>
</evidence>
<dbReference type="Pfam" id="PF11074">
    <property type="entry name" value="DUF2779"/>
    <property type="match status" value="1"/>
</dbReference>
<dbReference type="Proteomes" id="UP001319867">
    <property type="component" value="Chromosome"/>
</dbReference>
<organism evidence="2 3">
    <name type="scientific">Flavobacterium ammoniigenes</name>
    <dbReference type="NCBI Taxonomy" id="1751095"/>
    <lineage>
        <taxon>Bacteria</taxon>
        <taxon>Pseudomonadati</taxon>
        <taxon>Bacteroidota</taxon>
        <taxon>Flavobacteriia</taxon>
        <taxon>Flavobacteriales</taxon>
        <taxon>Flavobacteriaceae</taxon>
        <taxon>Flavobacterium</taxon>
    </lineage>
</organism>
<reference evidence="2 3" key="1">
    <citation type="journal article" date="2022" name="Int. J. Syst. Evol. Microbiol.">
        <title>Flavobacterium ammonificans sp. nov. and Flavobacterium ammoniigenes sp. nov., ammonifying bacteria isolated from surface river water.</title>
        <authorList>
            <person name="Watanabe K."/>
            <person name="Kitamura T."/>
            <person name="Ogata Y."/>
            <person name="Shindo C."/>
            <person name="Suda W."/>
        </authorList>
    </citation>
    <scope>NUCLEOTIDE SEQUENCE [LARGE SCALE GENOMIC DNA]</scope>
    <source>
        <strain evidence="2 3">GENT5</strain>
    </source>
</reference>
<dbReference type="EMBL" id="AP025184">
    <property type="protein sequence ID" value="BDB55089.1"/>
    <property type="molecule type" value="Genomic_DNA"/>
</dbReference>
<feature type="domain" description="DUF2779" evidence="1">
    <location>
        <begin position="377"/>
        <end position="523"/>
    </location>
</feature>
<keyword evidence="3" id="KW-1185">Reference proteome</keyword>
<evidence type="ECO:0000313" key="3">
    <source>
        <dbReference type="Proteomes" id="UP001319867"/>
    </source>
</evidence>
<proteinExistence type="predicted"/>
<reference evidence="2 3" key="2">
    <citation type="journal article" date="2022" name="Microorganisms">
        <title>Complete Genome Sequences of Two Flavobacterium ammonificans Strains and a Flavobacterium ammoniigenes Strain of Ammonifying Bacterioplankton Isolated from Surface River Water.</title>
        <authorList>
            <person name="Suda W."/>
            <person name="Ogata Y."/>
            <person name="Shindo C."/>
            <person name="Watanabe K."/>
        </authorList>
    </citation>
    <scope>NUCLEOTIDE SEQUENCE [LARGE SCALE GENOMIC DNA]</scope>
    <source>
        <strain evidence="2 3">GENT5</strain>
    </source>
</reference>
<name>A0ABM7V698_9FLAO</name>
<gene>
    <name evidence="2" type="ORF">GENT5_13940</name>
</gene>
<dbReference type="RefSeq" id="WP_229316480.1">
    <property type="nucleotide sequence ID" value="NZ_AP025184.1"/>
</dbReference>
<accession>A0ABM7V698</accession>